<sequence>MFMLPQFYLYDYIRTTQSNNWSFIMNCGANLKPITRTSLISSSKASTLTSKKPYLNVCYSMTVILADWHCSSSR</sequence>
<dbReference type="AlphaFoldDB" id="A0A914DE61"/>
<dbReference type="Proteomes" id="UP000887540">
    <property type="component" value="Unplaced"/>
</dbReference>
<proteinExistence type="predicted"/>
<protein>
    <submittedName>
        <fullName evidence="2">Ovule protein</fullName>
    </submittedName>
</protein>
<evidence type="ECO:0000313" key="2">
    <source>
        <dbReference type="WBParaSite" id="ACRNAN_scaffold22998.g14727.t1"/>
    </source>
</evidence>
<keyword evidence="1" id="KW-1185">Reference proteome</keyword>
<dbReference type="WBParaSite" id="ACRNAN_scaffold22998.g14727.t1">
    <property type="protein sequence ID" value="ACRNAN_scaffold22998.g14727.t1"/>
    <property type="gene ID" value="ACRNAN_scaffold22998.g14727"/>
</dbReference>
<name>A0A914DE61_9BILA</name>
<evidence type="ECO:0000313" key="1">
    <source>
        <dbReference type="Proteomes" id="UP000887540"/>
    </source>
</evidence>
<reference evidence="2" key="1">
    <citation type="submission" date="2022-11" db="UniProtKB">
        <authorList>
            <consortium name="WormBaseParasite"/>
        </authorList>
    </citation>
    <scope>IDENTIFICATION</scope>
</reference>
<organism evidence="1 2">
    <name type="scientific">Acrobeloides nanus</name>
    <dbReference type="NCBI Taxonomy" id="290746"/>
    <lineage>
        <taxon>Eukaryota</taxon>
        <taxon>Metazoa</taxon>
        <taxon>Ecdysozoa</taxon>
        <taxon>Nematoda</taxon>
        <taxon>Chromadorea</taxon>
        <taxon>Rhabditida</taxon>
        <taxon>Tylenchina</taxon>
        <taxon>Cephalobomorpha</taxon>
        <taxon>Cephaloboidea</taxon>
        <taxon>Cephalobidae</taxon>
        <taxon>Acrobeloides</taxon>
    </lineage>
</organism>
<accession>A0A914DE61</accession>